<sequence>MHQDNQAENKNRIDARIAAALERIATNKQVAELGQLRLLTRIAEALERIAINLNRH</sequence>
<evidence type="ECO:0000313" key="1">
    <source>
        <dbReference type="EMBL" id="SFL81719.1"/>
    </source>
</evidence>
<accession>A0A1I4KT40</accession>
<proteinExistence type="predicted"/>
<dbReference type="AlphaFoldDB" id="A0A1I4KT40"/>
<dbReference type="STRING" id="52442.SAMN05421880_10122"/>
<keyword evidence="2" id="KW-1185">Reference proteome</keyword>
<name>A0A1I4KT40_9PROT</name>
<protein>
    <submittedName>
        <fullName evidence="1">Uncharacterized protein</fullName>
    </submittedName>
</protein>
<dbReference type="Proteomes" id="UP000199561">
    <property type="component" value="Unassembled WGS sequence"/>
</dbReference>
<gene>
    <name evidence="1" type="ORF">SAMN05421880_10122</name>
</gene>
<dbReference type="RefSeq" id="WP_177182246.1">
    <property type="nucleotide sequence ID" value="NZ_FOUF01000001.1"/>
</dbReference>
<dbReference type="EMBL" id="FOUF01000001">
    <property type="protein sequence ID" value="SFL81719.1"/>
    <property type="molecule type" value="Genomic_DNA"/>
</dbReference>
<organism evidence="1 2">
    <name type="scientific">Nitrosomonas nitrosa</name>
    <dbReference type="NCBI Taxonomy" id="52442"/>
    <lineage>
        <taxon>Bacteria</taxon>
        <taxon>Pseudomonadati</taxon>
        <taxon>Pseudomonadota</taxon>
        <taxon>Betaproteobacteria</taxon>
        <taxon>Nitrosomonadales</taxon>
        <taxon>Nitrosomonadaceae</taxon>
        <taxon>Nitrosomonas</taxon>
    </lineage>
</organism>
<evidence type="ECO:0000313" key="2">
    <source>
        <dbReference type="Proteomes" id="UP000199561"/>
    </source>
</evidence>
<reference evidence="1 2" key="1">
    <citation type="submission" date="2016-10" db="EMBL/GenBank/DDBJ databases">
        <authorList>
            <person name="de Groot N.N."/>
        </authorList>
    </citation>
    <scope>NUCLEOTIDE SEQUENCE [LARGE SCALE GENOMIC DNA]</scope>
    <source>
        <strain evidence="1 2">Nm146</strain>
    </source>
</reference>